<organism evidence="3 4">
    <name type="scientific">Mycena chlorophos</name>
    <name type="common">Agaric fungus</name>
    <name type="synonym">Agaricus chlorophos</name>
    <dbReference type="NCBI Taxonomy" id="658473"/>
    <lineage>
        <taxon>Eukaryota</taxon>
        <taxon>Fungi</taxon>
        <taxon>Dikarya</taxon>
        <taxon>Basidiomycota</taxon>
        <taxon>Agaricomycotina</taxon>
        <taxon>Agaricomycetes</taxon>
        <taxon>Agaricomycetidae</taxon>
        <taxon>Agaricales</taxon>
        <taxon>Marasmiineae</taxon>
        <taxon>Mycenaceae</taxon>
        <taxon>Mycena</taxon>
    </lineage>
</organism>
<dbReference type="Proteomes" id="UP000815677">
    <property type="component" value="Unassembled WGS sequence"/>
</dbReference>
<evidence type="ECO:0000256" key="2">
    <source>
        <dbReference type="SAM" id="SignalP"/>
    </source>
</evidence>
<sequence length="260" mass="27501">MSASSLWAILSGCASKALSLASTVAPSTPQSPPTTTVVEAKLEAAAVQTKPIETKMVVSSQLAPSSAVLPYPFLPMLHNRPFPSSPLGIRLLNVCTLLLPGDVVPRGTVVKAVTVQENVSTLEIFQDDKTLLRKTDSSKTSTTATFVVPDNTPLASLLGIGMLPPNENARVPSASGKRDEDASDDTPPLLVQLEINVDRGTGSEHTKRDGPSSAKTAGTYEHKEPNAAARNSPPVSRTPSPPVPSAAQWVARAWRWVGRR</sequence>
<feature type="chain" id="PRO_5045830869" evidence="2">
    <location>
        <begin position="20"/>
        <end position="260"/>
    </location>
</feature>
<feature type="region of interest" description="Disordered" evidence="1">
    <location>
        <begin position="160"/>
        <end position="246"/>
    </location>
</feature>
<reference evidence="3" key="1">
    <citation type="submission" date="2014-09" db="EMBL/GenBank/DDBJ databases">
        <title>Genome sequence of the luminous mushroom Mycena chlorophos for searching fungal bioluminescence genes.</title>
        <authorList>
            <person name="Tanaka Y."/>
            <person name="Kasuga D."/>
            <person name="Oba Y."/>
            <person name="Hase S."/>
            <person name="Sato K."/>
            <person name="Oba Y."/>
            <person name="Sakakibara Y."/>
        </authorList>
    </citation>
    <scope>NUCLEOTIDE SEQUENCE</scope>
</reference>
<accession>A0ABQ0LJG5</accession>
<dbReference type="EMBL" id="DF846995">
    <property type="protein sequence ID" value="GAT51205.1"/>
    <property type="molecule type" value="Genomic_DNA"/>
</dbReference>
<gene>
    <name evidence="3" type="ORF">MCHLO_08366</name>
</gene>
<proteinExistence type="predicted"/>
<keyword evidence="4" id="KW-1185">Reference proteome</keyword>
<name>A0ABQ0LJG5_MYCCL</name>
<protein>
    <submittedName>
        <fullName evidence="3">Uncharacterized protein</fullName>
    </submittedName>
</protein>
<evidence type="ECO:0000256" key="1">
    <source>
        <dbReference type="SAM" id="MobiDB-lite"/>
    </source>
</evidence>
<evidence type="ECO:0000313" key="4">
    <source>
        <dbReference type="Proteomes" id="UP000815677"/>
    </source>
</evidence>
<evidence type="ECO:0000313" key="3">
    <source>
        <dbReference type="EMBL" id="GAT51205.1"/>
    </source>
</evidence>
<keyword evidence="2" id="KW-0732">Signal</keyword>
<feature type="compositionally biased region" description="Basic and acidic residues" evidence="1">
    <location>
        <begin position="201"/>
        <end position="210"/>
    </location>
</feature>
<feature type="signal peptide" evidence="2">
    <location>
        <begin position="1"/>
        <end position="19"/>
    </location>
</feature>